<evidence type="ECO:0000256" key="3">
    <source>
        <dbReference type="ARBA" id="ARBA00022833"/>
    </source>
</evidence>
<evidence type="ECO:0000256" key="6">
    <source>
        <dbReference type="SAM" id="Coils"/>
    </source>
</evidence>
<evidence type="ECO:0000256" key="5">
    <source>
        <dbReference type="PROSITE-ProRule" id="PRU00035"/>
    </source>
</evidence>
<feature type="domain" description="Bromo" evidence="8">
    <location>
        <begin position="323"/>
        <end position="382"/>
    </location>
</feature>
<dbReference type="InterPro" id="IPR000433">
    <property type="entry name" value="Znf_ZZ"/>
</dbReference>
<dbReference type="PROSITE" id="PS01357">
    <property type="entry name" value="ZF_ZZ_1"/>
    <property type="match status" value="1"/>
</dbReference>
<name>A0A7S2W4Q7_9STRA</name>
<dbReference type="EMBL" id="HBHK01003427">
    <property type="protein sequence ID" value="CAD9667382.1"/>
    <property type="molecule type" value="Transcribed_RNA"/>
</dbReference>
<dbReference type="PRINTS" id="PR00503">
    <property type="entry name" value="BROMODOMAIN"/>
</dbReference>
<feature type="coiled-coil region" evidence="6">
    <location>
        <begin position="494"/>
        <end position="528"/>
    </location>
</feature>
<evidence type="ECO:0000259" key="8">
    <source>
        <dbReference type="PROSITE" id="PS50014"/>
    </source>
</evidence>
<reference evidence="9" key="1">
    <citation type="submission" date="2021-01" db="EMBL/GenBank/DDBJ databases">
        <authorList>
            <person name="Corre E."/>
            <person name="Pelletier E."/>
            <person name="Niang G."/>
            <person name="Scheremetjew M."/>
            <person name="Finn R."/>
            <person name="Kale V."/>
            <person name="Holt S."/>
            <person name="Cochrane G."/>
            <person name="Meng A."/>
            <person name="Brown T."/>
            <person name="Cohen L."/>
        </authorList>
    </citation>
    <scope>NUCLEOTIDE SEQUENCE</scope>
    <source>
        <strain evidence="9">NY070348D</strain>
    </source>
</reference>
<dbReference type="GO" id="GO:0000785">
    <property type="term" value="C:chromatin"/>
    <property type="evidence" value="ECO:0007669"/>
    <property type="project" value="TreeGrafter"/>
</dbReference>
<feature type="region of interest" description="Disordered" evidence="7">
    <location>
        <begin position="423"/>
        <end position="444"/>
    </location>
</feature>
<dbReference type="PANTHER" id="PTHR22880">
    <property type="entry name" value="FALZ-RELATED BROMODOMAIN-CONTAINING PROTEINS"/>
    <property type="match status" value="1"/>
</dbReference>
<gene>
    <name evidence="9" type="ORF">QSP1433_LOCUS2065</name>
</gene>
<dbReference type="Gene3D" id="1.20.920.10">
    <property type="entry name" value="Bromodomain-like"/>
    <property type="match status" value="1"/>
</dbReference>
<dbReference type="Pfam" id="PF00569">
    <property type="entry name" value="ZZ"/>
    <property type="match status" value="1"/>
</dbReference>
<evidence type="ECO:0000256" key="7">
    <source>
        <dbReference type="SAM" id="MobiDB-lite"/>
    </source>
</evidence>
<keyword evidence="6" id="KW-0175">Coiled coil</keyword>
<feature type="compositionally biased region" description="Basic and acidic residues" evidence="7">
    <location>
        <begin position="84"/>
        <end position="99"/>
    </location>
</feature>
<dbReference type="GO" id="GO:0008270">
    <property type="term" value="F:zinc ion binding"/>
    <property type="evidence" value="ECO:0007669"/>
    <property type="project" value="UniProtKB-KW"/>
</dbReference>
<dbReference type="InterPro" id="IPR043145">
    <property type="entry name" value="Znf_ZZ_sf"/>
</dbReference>
<dbReference type="AlphaFoldDB" id="A0A7S2W4Q7"/>
<dbReference type="CDD" id="cd02249">
    <property type="entry name" value="ZZ"/>
    <property type="match status" value="1"/>
</dbReference>
<dbReference type="CDD" id="cd04369">
    <property type="entry name" value="Bromodomain"/>
    <property type="match status" value="1"/>
</dbReference>
<dbReference type="PANTHER" id="PTHR22880:SF225">
    <property type="entry name" value="BROMODOMAIN-CONTAINING PROTEIN BET-1-RELATED"/>
    <property type="match status" value="1"/>
</dbReference>
<keyword evidence="2" id="KW-0863">Zinc-finger</keyword>
<protein>
    <recommendedName>
        <fullName evidence="8">Bromo domain-containing protein</fullName>
    </recommendedName>
</protein>
<dbReference type="GO" id="GO:0006355">
    <property type="term" value="P:regulation of DNA-templated transcription"/>
    <property type="evidence" value="ECO:0007669"/>
    <property type="project" value="TreeGrafter"/>
</dbReference>
<dbReference type="PROSITE" id="PS50014">
    <property type="entry name" value="BROMODOMAIN_2"/>
    <property type="match status" value="1"/>
</dbReference>
<dbReference type="SMART" id="SM00291">
    <property type="entry name" value="ZnF_ZZ"/>
    <property type="match status" value="1"/>
</dbReference>
<dbReference type="InterPro" id="IPR050935">
    <property type="entry name" value="Bromo_chromatin_reader"/>
</dbReference>
<proteinExistence type="predicted"/>
<sequence length="545" mass="59715">MEDLAPGGLPVGVAGSSFATSVPEKATHGPGATVVGATSVPVVDAPLVASGGETMTQGVGKSVPTKGGVNGDELSSSVTQEGDDDRKPESSLDRTGSDLRKKKPKRLKTTWFYCDSCKVGPLHVRWHCSICGDFDLCSVCYTSAEPKHMPVGHIYSMVKIEQQPIPAKFVKAKKLSGNIDEPEVEEEKKKILPRRASTITGLVAGADMDRMNDLLIRCAIGKLGPGNQSTKIAQDFLHIFSEVGWPVFKKLEPGADGLLCEQAIIAMSLALVGVHVNKTFERCILPRPLTPKLMYSLMVTLTAQLADMDKDGFFCHPVPKTEPEYHERIKQPMDLGTLDSILRRHGYPVATTPHEIFLRTVKDIQLIWSNAMEFNPVKHDVHQLAEKNANLTTQVFLQLSRRLQLEIEPSRLEFLRPASVSQPPPLARVPSGGNGVKNIKKRSGSDSSFEVDIYEDEETAQQMRKKQKASIPPLQTQNSVDFRQLSPLASSSPVAVLTQREAELQKQVNALRAELQNAHARVNKLVDTVEIGLTKMLSKVASLKK</sequence>
<dbReference type="InterPro" id="IPR036427">
    <property type="entry name" value="Bromodomain-like_sf"/>
</dbReference>
<keyword evidence="3" id="KW-0862">Zinc</keyword>
<dbReference type="InterPro" id="IPR001487">
    <property type="entry name" value="Bromodomain"/>
</dbReference>
<dbReference type="Gene3D" id="3.30.60.90">
    <property type="match status" value="1"/>
</dbReference>
<dbReference type="GO" id="GO:0006338">
    <property type="term" value="P:chromatin remodeling"/>
    <property type="evidence" value="ECO:0007669"/>
    <property type="project" value="TreeGrafter"/>
</dbReference>
<accession>A0A7S2W4Q7</accession>
<keyword evidence="1" id="KW-0479">Metal-binding</keyword>
<organism evidence="9">
    <name type="scientific">Mucochytrium quahogii</name>
    <dbReference type="NCBI Taxonomy" id="96639"/>
    <lineage>
        <taxon>Eukaryota</taxon>
        <taxon>Sar</taxon>
        <taxon>Stramenopiles</taxon>
        <taxon>Bigyra</taxon>
        <taxon>Labyrinthulomycetes</taxon>
        <taxon>Thraustochytrida</taxon>
        <taxon>Thraustochytriidae</taxon>
        <taxon>Mucochytrium</taxon>
    </lineage>
</organism>
<dbReference type="Pfam" id="PF00439">
    <property type="entry name" value="Bromodomain"/>
    <property type="match status" value="1"/>
</dbReference>
<evidence type="ECO:0000256" key="4">
    <source>
        <dbReference type="ARBA" id="ARBA00023117"/>
    </source>
</evidence>
<dbReference type="SUPFAM" id="SSF47370">
    <property type="entry name" value="Bromodomain"/>
    <property type="match status" value="1"/>
</dbReference>
<dbReference type="SMART" id="SM00297">
    <property type="entry name" value="BROMO"/>
    <property type="match status" value="1"/>
</dbReference>
<dbReference type="GO" id="GO:0005634">
    <property type="term" value="C:nucleus"/>
    <property type="evidence" value="ECO:0007669"/>
    <property type="project" value="TreeGrafter"/>
</dbReference>
<evidence type="ECO:0000256" key="1">
    <source>
        <dbReference type="ARBA" id="ARBA00022723"/>
    </source>
</evidence>
<keyword evidence="4 5" id="KW-0103">Bromodomain</keyword>
<feature type="region of interest" description="Disordered" evidence="7">
    <location>
        <begin position="52"/>
        <end position="101"/>
    </location>
</feature>
<evidence type="ECO:0000313" key="9">
    <source>
        <dbReference type="EMBL" id="CAD9667382.1"/>
    </source>
</evidence>
<evidence type="ECO:0000256" key="2">
    <source>
        <dbReference type="ARBA" id="ARBA00022771"/>
    </source>
</evidence>
<dbReference type="SUPFAM" id="SSF57850">
    <property type="entry name" value="RING/U-box"/>
    <property type="match status" value="1"/>
</dbReference>